<proteinExistence type="predicted"/>
<accession>A0A8S0RHN1</accession>
<feature type="chain" id="PRO_5035854460" evidence="1">
    <location>
        <begin position="31"/>
        <end position="110"/>
    </location>
</feature>
<name>A0A8S0RHN1_OLEEU</name>
<comment type="caution">
    <text evidence="2">The sequence shown here is derived from an EMBL/GenBank/DDBJ whole genome shotgun (WGS) entry which is preliminary data.</text>
</comment>
<dbReference type="AlphaFoldDB" id="A0A8S0RHN1"/>
<reference evidence="2 3" key="1">
    <citation type="submission" date="2019-12" db="EMBL/GenBank/DDBJ databases">
        <authorList>
            <person name="Alioto T."/>
            <person name="Alioto T."/>
            <person name="Gomez Garrido J."/>
        </authorList>
    </citation>
    <scope>NUCLEOTIDE SEQUENCE [LARGE SCALE GENOMIC DNA]</scope>
</reference>
<organism evidence="2 3">
    <name type="scientific">Olea europaea subsp. europaea</name>
    <dbReference type="NCBI Taxonomy" id="158383"/>
    <lineage>
        <taxon>Eukaryota</taxon>
        <taxon>Viridiplantae</taxon>
        <taxon>Streptophyta</taxon>
        <taxon>Embryophyta</taxon>
        <taxon>Tracheophyta</taxon>
        <taxon>Spermatophyta</taxon>
        <taxon>Magnoliopsida</taxon>
        <taxon>eudicotyledons</taxon>
        <taxon>Gunneridae</taxon>
        <taxon>Pentapetalae</taxon>
        <taxon>asterids</taxon>
        <taxon>lamiids</taxon>
        <taxon>Lamiales</taxon>
        <taxon>Oleaceae</taxon>
        <taxon>Oleeae</taxon>
        <taxon>Olea</taxon>
    </lineage>
</organism>
<keyword evidence="1" id="KW-0732">Signal</keyword>
<dbReference type="OrthoDB" id="914099at2759"/>
<evidence type="ECO:0000313" key="2">
    <source>
        <dbReference type="EMBL" id="CAA2978799.1"/>
    </source>
</evidence>
<gene>
    <name evidence="2" type="ORF">OLEA9_A091502</name>
</gene>
<evidence type="ECO:0000313" key="3">
    <source>
        <dbReference type="Proteomes" id="UP000594638"/>
    </source>
</evidence>
<feature type="signal peptide" evidence="1">
    <location>
        <begin position="1"/>
        <end position="30"/>
    </location>
</feature>
<dbReference type="EMBL" id="CACTIH010003622">
    <property type="protein sequence ID" value="CAA2978799.1"/>
    <property type="molecule type" value="Genomic_DNA"/>
</dbReference>
<dbReference type="Proteomes" id="UP000594638">
    <property type="component" value="Unassembled WGS sequence"/>
</dbReference>
<protein>
    <submittedName>
        <fullName evidence="2">Uncharacterized protein</fullName>
    </submittedName>
</protein>
<evidence type="ECO:0000256" key="1">
    <source>
        <dbReference type="SAM" id="SignalP"/>
    </source>
</evidence>
<dbReference type="Gramene" id="OE9A091502T1">
    <property type="protein sequence ID" value="OE9A091502C1"/>
    <property type="gene ID" value="OE9A091502"/>
</dbReference>
<sequence>MAKPNLKNSQFAAAVLLIGFFICHLSPVNCRTLEGTIPGEENILYSDEKVERDIPTTASDNTNEVEKLNAEFHATRKIGEGTYGSLFMDMLPKGEVPPSGPSKRINKINN</sequence>
<keyword evidence="3" id="KW-1185">Reference proteome</keyword>